<keyword evidence="12" id="KW-1185">Reference proteome</keyword>
<keyword evidence="5" id="KW-0441">Lipid A biosynthesis</keyword>
<dbReference type="InterPro" id="IPR003835">
    <property type="entry name" value="Glyco_trans_19"/>
</dbReference>
<dbReference type="Proteomes" id="UP000236654">
    <property type="component" value="Unassembled WGS sequence"/>
</dbReference>
<dbReference type="GO" id="GO:0016020">
    <property type="term" value="C:membrane"/>
    <property type="evidence" value="ECO:0007669"/>
    <property type="project" value="GOC"/>
</dbReference>
<comment type="catalytic activity">
    <reaction evidence="9">
        <text>a lipid X + a UDP-2-N,3-O-bis[(3R)-3-hydroxyacyl]-alpha-D-glucosamine = a lipid A disaccharide + UDP + H(+)</text>
        <dbReference type="Rhea" id="RHEA:67828"/>
        <dbReference type="ChEBI" id="CHEBI:15378"/>
        <dbReference type="ChEBI" id="CHEBI:58223"/>
        <dbReference type="ChEBI" id="CHEBI:137748"/>
        <dbReference type="ChEBI" id="CHEBI:176338"/>
        <dbReference type="ChEBI" id="CHEBI:176343"/>
        <dbReference type="EC" id="2.4.1.182"/>
    </reaction>
</comment>
<dbReference type="EC" id="2.4.1.182" evidence="2 10"/>
<dbReference type="OrthoDB" id="9801642at2"/>
<sequence length="403" mass="45425">MGSVYDWFSCCNDCFNGNCCFINFIVKKLYIIAGEASGDLHASNLMKEIRREDNDIDFRFWGGDHMSAVAGKPVKHIADLAFMGFIEVVANLRTILGNIKFCKKDIEEYKPDALVLVDYPGFNLRIAKWAKAHDIPVIYYISPQVWAWKQNRVHKIKKVVDKMMVILPFEKEFYAKFDMEVTYVGHPLLDAIESFKSKAEKVDLYAKHSLDERPVIALLPGSRKQEINTLLPIMLDSLSAFDDYQFVIAGAPALPDTFYAPFLESSENVKIIYGETYDLLTIATAALVTSGTATLETALFEVPEVVCYKGSAISYHIAKRLIKVDYISLVNLILKKEAVKELIQNECNAKQIEQELKLILPRAEKHDKMKADYTELLKVLGEGGASATAAKEVLLQLTDNIDN</sequence>
<evidence type="ECO:0000256" key="6">
    <source>
        <dbReference type="ARBA" id="ARBA00022676"/>
    </source>
</evidence>
<dbReference type="GO" id="GO:0009245">
    <property type="term" value="P:lipid A biosynthetic process"/>
    <property type="evidence" value="ECO:0007669"/>
    <property type="project" value="UniProtKB-UniRule"/>
</dbReference>
<comment type="caution">
    <text evidence="11">The sequence shown here is derived from an EMBL/GenBank/DDBJ whole genome shotgun (WGS) entry which is preliminary data.</text>
</comment>
<dbReference type="GO" id="GO:0005543">
    <property type="term" value="F:phospholipid binding"/>
    <property type="evidence" value="ECO:0007669"/>
    <property type="project" value="TreeGrafter"/>
</dbReference>
<keyword evidence="8" id="KW-0443">Lipid metabolism</keyword>
<dbReference type="PANTHER" id="PTHR30372">
    <property type="entry name" value="LIPID-A-DISACCHARIDE SYNTHASE"/>
    <property type="match status" value="1"/>
</dbReference>
<evidence type="ECO:0000256" key="7">
    <source>
        <dbReference type="ARBA" id="ARBA00022679"/>
    </source>
</evidence>
<gene>
    <name evidence="11" type="ORF">CW751_12190</name>
</gene>
<reference evidence="11 12" key="1">
    <citation type="submission" date="2017-12" db="EMBL/GenBank/DDBJ databases">
        <title>The draft genome sequence of Brumimicrobium saltpan LHR20.</title>
        <authorList>
            <person name="Do Z.-J."/>
            <person name="Luo H.-R."/>
        </authorList>
    </citation>
    <scope>NUCLEOTIDE SEQUENCE [LARGE SCALE GENOMIC DNA]</scope>
    <source>
        <strain evidence="11 12">LHR20</strain>
    </source>
</reference>
<dbReference type="GO" id="GO:0008915">
    <property type="term" value="F:lipid-A-disaccharide synthase activity"/>
    <property type="evidence" value="ECO:0007669"/>
    <property type="project" value="UniProtKB-UniRule"/>
</dbReference>
<evidence type="ECO:0000256" key="5">
    <source>
        <dbReference type="ARBA" id="ARBA00022556"/>
    </source>
</evidence>
<evidence type="ECO:0000313" key="12">
    <source>
        <dbReference type="Proteomes" id="UP000236654"/>
    </source>
</evidence>
<keyword evidence="4" id="KW-0444">Lipid biosynthesis</keyword>
<dbReference type="PANTHER" id="PTHR30372:SF4">
    <property type="entry name" value="LIPID-A-DISACCHARIDE SYNTHASE, MITOCHONDRIAL-RELATED"/>
    <property type="match status" value="1"/>
</dbReference>
<evidence type="ECO:0000256" key="10">
    <source>
        <dbReference type="NCBIfam" id="TIGR00215"/>
    </source>
</evidence>
<evidence type="ECO:0000256" key="4">
    <source>
        <dbReference type="ARBA" id="ARBA00022516"/>
    </source>
</evidence>
<accession>A0A2I0R0G1</accession>
<protein>
    <recommendedName>
        <fullName evidence="3 10">Lipid-A-disaccharide synthase</fullName>
        <ecNumber evidence="2 10">2.4.1.182</ecNumber>
    </recommendedName>
</protein>
<name>A0A2I0R0G1_9FLAO</name>
<dbReference type="NCBIfam" id="TIGR00215">
    <property type="entry name" value="lpxB"/>
    <property type="match status" value="1"/>
</dbReference>
<evidence type="ECO:0000256" key="1">
    <source>
        <dbReference type="ARBA" id="ARBA00002056"/>
    </source>
</evidence>
<evidence type="ECO:0000313" key="11">
    <source>
        <dbReference type="EMBL" id="PKR80025.1"/>
    </source>
</evidence>
<evidence type="ECO:0000256" key="8">
    <source>
        <dbReference type="ARBA" id="ARBA00023098"/>
    </source>
</evidence>
<comment type="function">
    <text evidence="1">Condensation of UDP-2,3-diacylglucosamine and 2,3-diacylglucosamine-1-phosphate to form lipid A disaccharide, a precursor of lipid A, a phosphorylated glycolipid that anchors the lipopolysaccharide to the outer membrane of the cell.</text>
</comment>
<evidence type="ECO:0000256" key="3">
    <source>
        <dbReference type="ARBA" id="ARBA00020902"/>
    </source>
</evidence>
<evidence type="ECO:0000256" key="9">
    <source>
        <dbReference type="ARBA" id="ARBA00048975"/>
    </source>
</evidence>
<dbReference type="SUPFAM" id="SSF53756">
    <property type="entry name" value="UDP-Glycosyltransferase/glycogen phosphorylase"/>
    <property type="match status" value="1"/>
</dbReference>
<dbReference type="EMBL" id="PJNI01000015">
    <property type="protein sequence ID" value="PKR80025.1"/>
    <property type="molecule type" value="Genomic_DNA"/>
</dbReference>
<dbReference type="AlphaFoldDB" id="A0A2I0R0G1"/>
<keyword evidence="7" id="KW-0808">Transferase</keyword>
<keyword evidence="6" id="KW-0328">Glycosyltransferase</keyword>
<organism evidence="11 12">
    <name type="scientific">Brumimicrobium salinarum</name>
    <dbReference type="NCBI Taxonomy" id="2058658"/>
    <lineage>
        <taxon>Bacteria</taxon>
        <taxon>Pseudomonadati</taxon>
        <taxon>Bacteroidota</taxon>
        <taxon>Flavobacteriia</taxon>
        <taxon>Flavobacteriales</taxon>
        <taxon>Crocinitomicaceae</taxon>
        <taxon>Brumimicrobium</taxon>
    </lineage>
</organism>
<evidence type="ECO:0000256" key="2">
    <source>
        <dbReference type="ARBA" id="ARBA00012687"/>
    </source>
</evidence>
<dbReference type="Pfam" id="PF02684">
    <property type="entry name" value="LpxB"/>
    <property type="match status" value="1"/>
</dbReference>
<proteinExistence type="predicted"/>